<gene>
    <name evidence="9" type="ORF">J2S49_001529</name>
</gene>
<evidence type="ECO:0000313" key="10">
    <source>
        <dbReference type="Proteomes" id="UP001235966"/>
    </source>
</evidence>
<feature type="transmembrane region" description="Helical" evidence="8">
    <location>
        <begin position="222"/>
        <end position="255"/>
    </location>
</feature>
<dbReference type="InterPro" id="IPR037294">
    <property type="entry name" value="ABC_BtuC-like"/>
</dbReference>
<feature type="transmembrane region" description="Helical" evidence="8">
    <location>
        <begin position="85"/>
        <end position="103"/>
    </location>
</feature>
<dbReference type="SUPFAM" id="SSF81345">
    <property type="entry name" value="ABC transporter involved in vitamin B12 uptake, BtuC"/>
    <property type="match status" value="1"/>
</dbReference>
<proteinExistence type="inferred from homology"/>
<feature type="transmembrane region" description="Helical" evidence="8">
    <location>
        <begin position="294"/>
        <end position="314"/>
    </location>
</feature>
<dbReference type="CDD" id="cd06550">
    <property type="entry name" value="TM_ABC_iron-siderophores_like"/>
    <property type="match status" value="1"/>
</dbReference>
<accession>A0ABT9ND58</accession>
<sequence length="319" mass="33858">MPENATSSRRRLALAAVVTAALACLSLATGVYDVAGADGGWEIFLITRVPRTIAIVLAGGSMAIAGLIMQLMAQNRFVEPTTTGTLEWAGLGLLVALIAFPGAQIPVRMMIAIAFAFAGTLIFFSLLRRLPLRSALIVPIVGIMLGAVVSAFSTFLALEFNLLQSLGIWFTGSFGLIERGRYELLWIVAGAMIAAWYLADRFTVAGLGEEIATNVGLNYRRVMLAGVAIVAVVTGVVSVVVGSLPFLGLIVPNLVSIARGDNLRTNLPWVCLAGISLVLVCDIFGRIVIAPFEIPAAMSLAVLGSFGFIALLEWRRRHG</sequence>
<evidence type="ECO:0000313" key="9">
    <source>
        <dbReference type="EMBL" id="MDP9801453.1"/>
    </source>
</evidence>
<keyword evidence="7 8" id="KW-0472">Membrane</keyword>
<reference evidence="9 10" key="1">
    <citation type="submission" date="2023-07" db="EMBL/GenBank/DDBJ databases">
        <title>Sequencing the genomes of 1000 actinobacteria strains.</title>
        <authorList>
            <person name="Klenk H.-P."/>
        </authorList>
    </citation>
    <scope>NUCLEOTIDE SEQUENCE [LARGE SCALE GENOMIC DNA]</scope>
    <source>
        <strain evidence="9 10">DSM 102162</strain>
    </source>
</reference>
<protein>
    <submittedName>
        <fullName evidence="9">Iron complex transport system permease protein</fullName>
    </submittedName>
</protein>
<name>A0ABT9ND58_9ACTO</name>
<dbReference type="Proteomes" id="UP001235966">
    <property type="component" value="Unassembled WGS sequence"/>
</dbReference>
<dbReference type="RefSeq" id="WP_278059479.1">
    <property type="nucleotide sequence ID" value="NZ_CP121247.1"/>
</dbReference>
<dbReference type="PANTHER" id="PTHR30472:SF27">
    <property type="entry name" value="PETROBACTIN IMPORT SYSTEM PERMEASE PROTEIN YCLN"/>
    <property type="match status" value="1"/>
</dbReference>
<dbReference type="Gene3D" id="1.10.3470.10">
    <property type="entry name" value="ABC transporter involved in vitamin B12 uptake, BtuC"/>
    <property type="match status" value="1"/>
</dbReference>
<feature type="transmembrane region" description="Helical" evidence="8">
    <location>
        <begin position="267"/>
        <end position="288"/>
    </location>
</feature>
<keyword evidence="5 8" id="KW-0812">Transmembrane</keyword>
<comment type="caution">
    <text evidence="9">The sequence shown here is derived from an EMBL/GenBank/DDBJ whole genome shotgun (WGS) entry which is preliminary data.</text>
</comment>
<evidence type="ECO:0000256" key="4">
    <source>
        <dbReference type="ARBA" id="ARBA00022475"/>
    </source>
</evidence>
<dbReference type="Pfam" id="PF01032">
    <property type="entry name" value="FecCD"/>
    <property type="match status" value="1"/>
</dbReference>
<dbReference type="InterPro" id="IPR000522">
    <property type="entry name" value="ABC_transptr_permease_BtuC"/>
</dbReference>
<keyword evidence="4" id="KW-1003">Cell membrane</keyword>
<comment type="subcellular location">
    <subcellularLocation>
        <location evidence="1">Cell membrane</location>
        <topology evidence="1">Multi-pass membrane protein</topology>
    </subcellularLocation>
</comment>
<feature type="transmembrane region" description="Helical" evidence="8">
    <location>
        <begin position="160"/>
        <end position="177"/>
    </location>
</feature>
<feature type="transmembrane region" description="Helical" evidence="8">
    <location>
        <begin position="52"/>
        <end position="73"/>
    </location>
</feature>
<feature type="transmembrane region" description="Helical" evidence="8">
    <location>
        <begin position="184"/>
        <end position="202"/>
    </location>
</feature>
<dbReference type="PANTHER" id="PTHR30472">
    <property type="entry name" value="FERRIC ENTEROBACTIN TRANSPORT SYSTEM PERMEASE PROTEIN"/>
    <property type="match status" value="1"/>
</dbReference>
<evidence type="ECO:0000256" key="2">
    <source>
        <dbReference type="ARBA" id="ARBA00007935"/>
    </source>
</evidence>
<evidence type="ECO:0000256" key="1">
    <source>
        <dbReference type="ARBA" id="ARBA00004651"/>
    </source>
</evidence>
<evidence type="ECO:0000256" key="3">
    <source>
        <dbReference type="ARBA" id="ARBA00022448"/>
    </source>
</evidence>
<evidence type="ECO:0000256" key="6">
    <source>
        <dbReference type="ARBA" id="ARBA00022989"/>
    </source>
</evidence>
<evidence type="ECO:0000256" key="7">
    <source>
        <dbReference type="ARBA" id="ARBA00023136"/>
    </source>
</evidence>
<keyword evidence="10" id="KW-1185">Reference proteome</keyword>
<feature type="transmembrane region" description="Helical" evidence="8">
    <location>
        <begin position="109"/>
        <end position="127"/>
    </location>
</feature>
<evidence type="ECO:0000256" key="5">
    <source>
        <dbReference type="ARBA" id="ARBA00022692"/>
    </source>
</evidence>
<feature type="transmembrane region" description="Helical" evidence="8">
    <location>
        <begin position="134"/>
        <end position="154"/>
    </location>
</feature>
<organism evidence="9 10">
    <name type="scientific">Arcanobacterium wilhelmae</name>
    <dbReference type="NCBI Taxonomy" id="1803177"/>
    <lineage>
        <taxon>Bacteria</taxon>
        <taxon>Bacillati</taxon>
        <taxon>Actinomycetota</taxon>
        <taxon>Actinomycetes</taxon>
        <taxon>Actinomycetales</taxon>
        <taxon>Actinomycetaceae</taxon>
        <taxon>Arcanobacterium</taxon>
    </lineage>
</organism>
<evidence type="ECO:0000256" key="8">
    <source>
        <dbReference type="SAM" id="Phobius"/>
    </source>
</evidence>
<comment type="similarity">
    <text evidence="2">Belongs to the binding-protein-dependent transport system permease family. FecCD subfamily.</text>
</comment>
<keyword evidence="6 8" id="KW-1133">Transmembrane helix</keyword>
<keyword evidence="3" id="KW-0813">Transport</keyword>
<dbReference type="EMBL" id="JAUSQW010000001">
    <property type="protein sequence ID" value="MDP9801453.1"/>
    <property type="molecule type" value="Genomic_DNA"/>
</dbReference>